<reference evidence="1 2" key="1">
    <citation type="submission" date="2019-02" db="EMBL/GenBank/DDBJ databases">
        <title>Bacterial novel species isolated from soil.</title>
        <authorList>
            <person name="Jung H.-Y."/>
        </authorList>
    </citation>
    <scope>NUCLEOTIDE SEQUENCE [LARGE SCALE GENOMIC DNA]</scope>
    <source>
        <strain evidence="1 2">1-3-3-3</strain>
    </source>
</reference>
<gene>
    <name evidence="1" type="ORF">EWM57_05340</name>
</gene>
<sequence length="269" mass="30817">MRQNSAVDDVTLTQRALSWDTSIPELVSRTLRQWCEPLESVVGPANKATVLGILYESAVEQYQQRPLYRTFIAHDPLTMRDVALALSDEVTFQAYVYLEASRRLVQELRRLRLISLGYTAPTSLLDSLEQQQERLQQEQAQQALLHARPKRVRKPDLAFEALFDQHVSVPALLTALQRNAVLTAELAWEGRSGKANELMALLAVLEEGGYLRPLKWTHIVRGFITRFQLTIPVSYASKRNKANPQVMAEFAQLFPGRYLVRTHTVRWRH</sequence>
<name>A0A4Q5LFL7_9BACT</name>
<proteinExistence type="predicted"/>
<keyword evidence="2" id="KW-1185">Reference proteome</keyword>
<dbReference type="EMBL" id="SEWE01000008">
    <property type="protein sequence ID" value="RYU81804.1"/>
    <property type="molecule type" value="Genomic_DNA"/>
</dbReference>
<organism evidence="1 2">
    <name type="scientific">Hymenobacter persicinus</name>
    <dbReference type="NCBI Taxonomy" id="2025506"/>
    <lineage>
        <taxon>Bacteria</taxon>
        <taxon>Pseudomonadati</taxon>
        <taxon>Bacteroidota</taxon>
        <taxon>Cytophagia</taxon>
        <taxon>Cytophagales</taxon>
        <taxon>Hymenobacteraceae</taxon>
        <taxon>Hymenobacter</taxon>
    </lineage>
</organism>
<dbReference type="OrthoDB" id="2376299at2"/>
<protein>
    <submittedName>
        <fullName evidence="1">Uncharacterized protein</fullName>
    </submittedName>
</protein>
<dbReference type="RefSeq" id="WP_129920108.1">
    <property type="nucleotide sequence ID" value="NZ_SEWE01000008.1"/>
</dbReference>
<dbReference type="Proteomes" id="UP000294155">
    <property type="component" value="Unassembled WGS sequence"/>
</dbReference>
<comment type="caution">
    <text evidence="1">The sequence shown here is derived from an EMBL/GenBank/DDBJ whole genome shotgun (WGS) entry which is preliminary data.</text>
</comment>
<dbReference type="AlphaFoldDB" id="A0A4Q5LFL7"/>
<evidence type="ECO:0000313" key="2">
    <source>
        <dbReference type="Proteomes" id="UP000294155"/>
    </source>
</evidence>
<evidence type="ECO:0000313" key="1">
    <source>
        <dbReference type="EMBL" id="RYU81804.1"/>
    </source>
</evidence>
<accession>A0A4Q5LFL7</accession>